<proteinExistence type="predicted"/>
<keyword evidence="2" id="KW-0812">Transmembrane</keyword>
<keyword evidence="5" id="KW-1185">Reference proteome</keyword>
<evidence type="ECO:0000259" key="3">
    <source>
        <dbReference type="PROSITE" id="PS50113"/>
    </source>
</evidence>
<dbReference type="Pfam" id="PF07228">
    <property type="entry name" value="SpoIIE"/>
    <property type="match status" value="1"/>
</dbReference>
<dbReference type="InterPro" id="IPR052016">
    <property type="entry name" value="Bact_Sigma-Reg"/>
</dbReference>
<dbReference type="Pfam" id="PF16927">
    <property type="entry name" value="HisKA_7TM"/>
    <property type="match status" value="1"/>
</dbReference>
<feature type="domain" description="PAC" evidence="3">
    <location>
        <begin position="281"/>
        <end position="333"/>
    </location>
</feature>
<comment type="caution">
    <text evidence="4">The sequence shown here is derived from an EMBL/GenBank/DDBJ whole genome shotgun (WGS) entry which is preliminary data.</text>
</comment>
<feature type="transmembrane region" description="Helical" evidence="2">
    <location>
        <begin position="135"/>
        <end position="162"/>
    </location>
</feature>
<feature type="transmembrane region" description="Helical" evidence="2">
    <location>
        <begin position="36"/>
        <end position="55"/>
    </location>
</feature>
<name>A0ABW0GMG2_9MICO</name>
<dbReference type="SUPFAM" id="SSF81606">
    <property type="entry name" value="PP2C-like"/>
    <property type="match status" value="1"/>
</dbReference>
<feature type="transmembrane region" description="Helical" evidence="2">
    <location>
        <begin position="6"/>
        <end position="24"/>
    </location>
</feature>
<dbReference type="SMART" id="SM00331">
    <property type="entry name" value="PP2C_SIG"/>
    <property type="match status" value="1"/>
</dbReference>
<dbReference type="SUPFAM" id="SSF55785">
    <property type="entry name" value="PYP-like sensor domain (PAS domain)"/>
    <property type="match status" value="1"/>
</dbReference>
<protein>
    <submittedName>
        <fullName evidence="4">PP2C family protein-serine/threonine phosphatase</fullName>
        <ecNumber evidence="4">3.1.3.16</ecNumber>
    </submittedName>
</protein>
<dbReference type="PANTHER" id="PTHR43156:SF2">
    <property type="entry name" value="STAGE II SPORULATION PROTEIN E"/>
    <property type="match status" value="1"/>
</dbReference>
<dbReference type="RefSeq" id="WP_340267961.1">
    <property type="nucleotide sequence ID" value="NZ_JBBEOG010000002.1"/>
</dbReference>
<keyword evidence="2" id="KW-0472">Membrane</keyword>
<gene>
    <name evidence="4" type="ORF">ACFPJ6_07360</name>
</gene>
<dbReference type="EMBL" id="JBHSLD010000007">
    <property type="protein sequence ID" value="MFC5380602.1"/>
    <property type="molecule type" value="Genomic_DNA"/>
</dbReference>
<feature type="transmembrane region" description="Helical" evidence="2">
    <location>
        <begin position="98"/>
        <end position="115"/>
    </location>
</feature>
<organism evidence="4 5">
    <name type="scientific">Aquipuribacter nitratireducens</name>
    <dbReference type="NCBI Taxonomy" id="650104"/>
    <lineage>
        <taxon>Bacteria</taxon>
        <taxon>Bacillati</taxon>
        <taxon>Actinomycetota</taxon>
        <taxon>Actinomycetes</taxon>
        <taxon>Micrococcales</taxon>
        <taxon>Intrasporangiaceae</taxon>
        <taxon>Aquipuribacter</taxon>
    </lineage>
</organism>
<keyword evidence="1 4" id="KW-0378">Hydrolase</keyword>
<dbReference type="InterPro" id="IPR036457">
    <property type="entry name" value="PPM-type-like_dom_sf"/>
</dbReference>
<evidence type="ECO:0000256" key="1">
    <source>
        <dbReference type="ARBA" id="ARBA00022801"/>
    </source>
</evidence>
<dbReference type="InterPro" id="IPR001932">
    <property type="entry name" value="PPM-type_phosphatase-like_dom"/>
</dbReference>
<dbReference type="InterPro" id="IPR000014">
    <property type="entry name" value="PAS"/>
</dbReference>
<dbReference type="CDD" id="cd00130">
    <property type="entry name" value="PAS"/>
    <property type="match status" value="1"/>
</dbReference>
<reference evidence="5" key="1">
    <citation type="journal article" date="2019" name="Int. J. Syst. Evol. Microbiol.">
        <title>The Global Catalogue of Microorganisms (GCM) 10K type strain sequencing project: providing services to taxonomists for standard genome sequencing and annotation.</title>
        <authorList>
            <consortium name="The Broad Institute Genomics Platform"/>
            <consortium name="The Broad Institute Genome Sequencing Center for Infectious Disease"/>
            <person name="Wu L."/>
            <person name="Ma J."/>
        </authorList>
    </citation>
    <scope>NUCLEOTIDE SEQUENCE [LARGE SCALE GENOMIC DNA]</scope>
    <source>
        <strain evidence="5">CCUG 43114</strain>
    </source>
</reference>
<dbReference type="Pfam" id="PF13188">
    <property type="entry name" value="PAS_8"/>
    <property type="match status" value="1"/>
</dbReference>
<dbReference type="Proteomes" id="UP001596122">
    <property type="component" value="Unassembled WGS sequence"/>
</dbReference>
<dbReference type="PANTHER" id="PTHR43156">
    <property type="entry name" value="STAGE II SPORULATION PROTEIN E-RELATED"/>
    <property type="match status" value="1"/>
</dbReference>
<dbReference type="InterPro" id="IPR031621">
    <property type="entry name" value="HisKA_7TM"/>
</dbReference>
<evidence type="ECO:0000256" key="2">
    <source>
        <dbReference type="SAM" id="Phobius"/>
    </source>
</evidence>
<accession>A0ABW0GMG2</accession>
<dbReference type="PROSITE" id="PS50113">
    <property type="entry name" value="PAC"/>
    <property type="match status" value="1"/>
</dbReference>
<feature type="transmembrane region" description="Helical" evidence="2">
    <location>
        <begin position="67"/>
        <end position="86"/>
    </location>
</feature>
<evidence type="ECO:0000313" key="4">
    <source>
        <dbReference type="EMBL" id="MFC5380602.1"/>
    </source>
</evidence>
<sequence length="590" mass="61743">MAQVLAGLLVAAGIALAALALSVARRERQPAGRPLAVLLLAAAWWGVAGAVELSVADPAARVLWGDLKYVGIVLVPPSFLLFVLYFTGRGTWVTRRTVALLAVEPVLLLTALAVPRTHDLVRYLPADEVGEALPVVATGPLFVVHAVYGYVVVLVALVTFLRGLVRTSRAYRRLSWELGVAAVVPWLANVLFIAEVGIFALVDLTPFLFVLTGGVLVQGLLHGRRLSLARVARDVVVDGMADGVVVVDAFHRVVEVNRAARTLLRAERLLGAPVDALLPGDDDHVTLADDDGSRRDVEVRRSPLLDRSGAEVGEVLVLRDVTERLAARRRVDALLEERTRVAAALQTALLPPQLPEVPGLAVAALYQPSGEGREIGGDFYELFPLADGAWCAVLGDVAGKGAAAAAVTARVRFTLRALAARGAPAEDVLRGVNAAVVEAGDPERFCTLAHLVLRPHEAGVSVQLVLAGHLPPLVRRRDGRVSGAGSPGTALGLVADPDLSVVALELAPGEAVCLFTDGLVEARDADGRQLGAEGVAAALAAADPSAPDDVVAGLAAVARQWHGGHLDDDLAVLLMVAADGAGRGDAQRGR</sequence>
<dbReference type="InterPro" id="IPR035965">
    <property type="entry name" value="PAS-like_dom_sf"/>
</dbReference>
<dbReference type="InterPro" id="IPR000700">
    <property type="entry name" value="PAS-assoc_C"/>
</dbReference>
<dbReference type="GO" id="GO:0004722">
    <property type="term" value="F:protein serine/threonine phosphatase activity"/>
    <property type="evidence" value="ECO:0007669"/>
    <property type="project" value="UniProtKB-EC"/>
</dbReference>
<dbReference type="Gene3D" id="3.60.40.10">
    <property type="entry name" value="PPM-type phosphatase domain"/>
    <property type="match status" value="1"/>
</dbReference>
<keyword evidence="2" id="KW-1133">Transmembrane helix</keyword>
<evidence type="ECO:0000313" key="5">
    <source>
        <dbReference type="Proteomes" id="UP001596122"/>
    </source>
</evidence>
<feature type="transmembrane region" description="Helical" evidence="2">
    <location>
        <begin position="174"/>
        <end position="192"/>
    </location>
</feature>
<dbReference type="EC" id="3.1.3.16" evidence="4"/>
<dbReference type="Gene3D" id="3.30.450.20">
    <property type="entry name" value="PAS domain"/>
    <property type="match status" value="1"/>
</dbReference>